<feature type="domain" description="Methyl-accepting transducer" evidence="6">
    <location>
        <begin position="486"/>
        <end position="715"/>
    </location>
</feature>
<evidence type="ECO:0000259" key="7">
    <source>
        <dbReference type="PROSITE" id="PS50885"/>
    </source>
</evidence>
<feature type="coiled-coil region" evidence="4">
    <location>
        <begin position="402"/>
        <end position="430"/>
    </location>
</feature>
<keyword evidence="4" id="KW-0175">Coiled coil</keyword>
<gene>
    <name evidence="8" type="ORF">J2Z17_004624</name>
</gene>
<dbReference type="Proteomes" id="UP000759443">
    <property type="component" value="Unassembled WGS sequence"/>
</dbReference>
<accession>A0ABS4E5E0</accession>
<dbReference type="InterPro" id="IPR004090">
    <property type="entry name" value="Chemotax_Me-accpt_rcpt"/>
</dbReference>
<evidence type="ECO:0000313" key="9">
    <source>
        <dbReference type="Proteomes" id="UP000759443"/>
    </source>
</evidence>
<feature type="domain" description="HAMP" evidence="7">
    <location>
        <begin position="429"/>
        <end position="481"/>
    </location>
</feature>
<keyword evidence="5" id="KW-1133">Transmembrane helix</keyword>
<feature type="domain" description="HAMP" evidence="7">
    <location>
        <begin position="347"/>
        <end position="400"/>
    </location>
</feature>
<dbReference type="SMART" id="SM00304">
    <property type="entry name" value="HAMP"/>
    <property type="match status" value="2"/>
</dbReference>
<dbReference type="EMBL" id="JAGGJU010000015">
    <property type="protein sequence ID" value="MBP1853165.1"/>
    <property type="molecule type" value="Genomic_DNA"/>
</dbReference>
<dbReference type="Gene3D" id="1.10.287.950">
    <property type="entry name" value="Methyl-accepting chemotaxis protein"/>
    <property type="match status" value="1"/>
</dbReference>
<evidence type="ECO:0000259" key="6">
    <source>
        <dbReference type="PROSITE" id="PS50111"/>
    </source>
</evidence>
<evidence type="ECO:0000313" key="8">
    <source>
        <dbReference type="EMBL" id="MBP1853165.1"/>
    </source>
</evidence>
<name>A0ABS4E5E0_9HYPH</name>
<dbReference type="PROSITE" id="PS50111">
    <property type="entry name" value="CHEMOTAXIS_TRANSDUC_2"/>
    <property type="match status" value="1"/>
</dbReference>
<reference evidence="8 9" key="1">
    <citation type="submission" date="2021-03" db="EMBL/GenBank/DDBJ databases">
        <title>Genomic Encyclopedia of Type Strains, Phase IV (KMG-IV): sequencing the most valuable type-strain genomes for metagenomic binning, comparative biology and taxonomic classification.</title>
        <authorList>
            <person name="Goeker M."/>
        </authorList>
    </citation>
    <scope>NUCLEOTIDE SEQUENCE [LARGE SCALE GENOMIC DNA]</scope>
    <source>
        <strain evidence="8 9">DSM 21600</strain>
    </source>
</reference>
<dbReference type="PRINTS" id="PR00260">
    <property type="entry name" value="CHEMTRNSDUCR"/>
</dbReference>
<sequence length="747" mass="78768">MKISIKQTLILAFAILSIAVIGLVGRSLLQEVSVYRNNAALSKLSRLDGRLFDALLGLRGERGALSSAAKLEPADMQSTLANLQDGRQSVDPAFAEVKSLLEDVRVAEINSAVGKVMGEYAQWMSLRQQVDGLLKQPLADRDAALVKQVLGLADQMLVDLEQASNAVEAVIIDRDPKMMMFTQLRALGWSMRANGGAANSTLVGSLIANAPPSAAKQTELAVQDGKVAFAWAQIGQIVLSPSTPDEVTRAYKTAETTFFGGAYADQKAAALKAFADGKALGMDVDLWRKPAGPAQQSLADIAMAALTQMNAITAGKLSASAGAILLGAIALALTLALSVAGILTVIFRVTNPIGQLTDVMRKLADGDLSVIVTGAGRRDEIGEMARAVEVFKTAAEHNLQLEAQAETQRKAAEQERISFQQKAEREAEERLTQATSGLASGLKALAAGNMACEIHDAFSEQFEQLRHNFNDSVRQLRTALEGVNQTALSVRTGSGEISGASEELSKRTEQQAASLEETAAALEEVTTNVRQTSERASEAREMVRDASQRAGNSSTVVTNAVAAMNQIEVASSQISSIIGVIDDIAFQTNLLALNAGVEAARAGDAGKGFAVVAQEVRELAQRSANAAKEIKALISNSEAAVTQGVTLVNDTGAGLKEIAELVGSINQHMEAIATAAKEQSSGLAEINTAVNHMDQATQQNAAMVEEMNAAGVGLADESNRLSQLLARFDLDGSGARTTLQRADRHAA</sequence>
<protein>
    <submittedName>
        <fullName evidence="8">Methyl-accepting chemotaxis protein</fullName>
    </submittedName>
</protein>
<dbReference type="Pfam" id="PF00672">
    <property type="entry name" value="HAMP"/>
    <property type="match status" value="1"/>
</dbReference>
<keyword evidence="3" id="KW-0807">Transducer</keyword>
<comment type="caution">
    <text evidence="8">The sequence shown here is derived from an EMBL/GenBank/DDBJ whole genome shotgun (WGS) entry which is preliminary data.</text>
</comment>
<keyword evidence="9" id="KW-1185">Reference proteome</keyword>
<dbReference type="CDD" id="cd11386">
    <property type="entry name" value="MCP_signal"/>
    <property type="match status" value="1"/>
</dbReference>
<dbReference type="Gene3D" id="1.10.8.500">
    <property type="entry name" value="HAMP domain in histidine kinase"/>
    <property type="match status" value="1"/>
</dbReference>
<dbReference type="SUPFAM" id="SSF58104">
    <property type="entry name" value="Methyl-accepting chemotaxis protein (MCP) signaling domain"/>
    <property type="match status" value="1"/>
</dbReference>
<organism evidence="8 9">
    <name type="scientific">Rhizobium halophytocola</name>
    <dbReference type="NCBI Taxonomy" id="735519"/>
    <lineage>
        <taxon>Bacteria</taxon>
        <taxon>Pseudomonadati</taxon>
        <taxon>Pseudomonadota</taxon>
        <taxon>Alphaproteobacteria</taxon>
        <taxon>Hyphomicrobiales</taxon>
        <taxon>Rhizobiaceae</taxon>
        <taxon>Rhizobium/Agrobacterium group</taxon>
        <taxon>Rhizobium</taxon>
    </lineage>
</organism>
<keyword evidence="5" id="KW-0812">Transmembrane</keyword>
<dbReference type="CDD" id="cd06225">
    <property type="entry name" value="HAMP"/>
    <property type="match status" value="1"/>
</dbReference>
<evidence type="ECO:0000256" key="3">
    <source>
        <dbReference type="PROSITE-ProRule" id="PRU00284"/>
    </source>
</evidence>
<keyword evidence="1" id="KW-0145">Chemotaxis</keyword>
<dbReference type="InterPro" id="IPR003660">
    <property type="entry name" value="HAMP_dom"/>
</dbReference>
<keyword evidence="5" id="KW-0472">Membrane</keyword>
<evidence type="ECO:0000256" key="4">
    <source>
        <dbReference type="SAM" id="Coils"/>
    </source>
</evidence>
<dbReference type="SUPFAM" id="SSF158472">
    <property type="entry name" value="HAMP domain-like"/>
    <property type="match status" value="1"/>
</dbReference>
<proteinExistence type="inferred from homology"/>
<dbReference type="PANTHER" id="PTHR43531">
    <property type="entry name" value="PROTEIN ICFG"/>
    <property type="match status" value="1"/>
</dbReference>
<evidence type="ECO:0000256" key="1">
    <source>
        <dbReference type="ARBA" id="ARBA00022500"/>
    </source>
</evidence>
<evidence type="ECO:0000256" key="2">
    <source>
        <dbReference type="ARBA" id="ARBA00029447"/>
    </source>
</evidence>
<feature type="coiled-coil region" evidence="4">
    <location>
        <begin position="505"/>
        <end position="549"/>
    </location>
</feature>
<dbReference type="InterPro" id="IPR004089">
    <property type="entry name" value="MCPsignal_dom"/>
</dbReference>
<dbReference type="PROSITE" id="PS50885">
    <property type="entry name" value="HAMP"/>
    <property type="match status" value="2"/>
</dbReference>
<dbReference type="InterPro" id="IPR051310">
    <property type="entry name" value="MCP_chemotaxis"/>
</dbReference>
<comment type="similarity">
    <text evidence="2">Belongs to the methyl-accepting chemotaxis (MCP) protein family.</text>
</comment>
<dbReference type="SMART" id="SM00283">
    <property type="entry name" value="MA"/>
    <property type="match status" value="1"/>
</dbReference>
<dbReference type="Pfam" id="PF00015">
    <property type="entry name" value="MCPsignal"/>
    <property type="match status" value="1"/>
</dbReference>
<dbReference type="PANTHER" id="PTHR43531:SF11">
    <property type="entry name" value="METHYL-ACCEPTING CHEMOTAXIS PROTEIN 3"/>
    <property type="match status" value="1"/>
</dbReference>
<feature type="transmembrane region" description="Helical" evidence="5">
    <location>
        <begin position="323"/>
        <end position="347"/>
    </location>
</feature>
<evidence type="ECO:0000256" key="5">
    <source>
        <dbReference type="SAM" id="Phobius"/>
    </source>
</evidence>
<dbReference type="RefSeq" id="WP_209948723.1">
    <property type="nucleotide sequence ID" value="NZ_JAGGJU010000015.1"/>
</dbReference>